<dbReference type="Proteomes" id="UP000192418">
    <property type="component" value="Unassembled WGS sequence"/>
</dbReference>
<evidence type="ECO:0000313" key="1">
    <source>
        <dbReference type="EMBL" id="SMC69195.1"/>
    </source>
</evidence>
<organism evidence="1 2">
    <name type="scientific">Desulfocicer vacuolatum DSM 3385</name>
    <dbReference type="NCBI Taxonomy" id="1121400"/>
    <lineage>
        <taxon>Bacteria</taxon>
        <taxon>Pseudomonadati</taxon>
        <taxon>Thermodesulfobacteriota</taxon>
        <taxon>Desulfobacteria</taxon>
        <taxon>Desulfobacterales</taxon>
        <taxon>Desulfobacteraceae</taxon>
        <taxon>Desulfocicer</taxon>
    </lineage>
</organism>
<dbReference type="AlphaFoldDB" id="A0A1W2B889"/>
<evidence type="ECO:0000313" key="2">
    <source>
        <dbReference type="Proteomes" id="UP000192418"/>
    </source>
</evidence>
<gene>
    <name evidence="1" type="ORF">SAMN02746065_107106</name>
</gene>
<sequence>MLYCGWTKARTSSTPGGCSGILNLPTFHLEHDSGMYGVESENKPKPESKNIDCLGFGADFKIDCSVWGT</sequence>
<proteinExistence type="predicted"/>
<accession>A0A1W2B889</accession>
<name>A0A1W2B889_9BACT</name>
<reference evidence="1 2" key="1">
    <citation type="submission" date="2017-04" db="EMBL/GenBank/DDBJ databases">
        <authorList>
            <person name="Afonso C.L."/>
            <person name="Miller P.J."/>
            <person name="Scott M.A."/>
            <person name="Spackman E."/>
            <person name="Goraichik I."/>
            <person name="Dimitrov K.M."/>
            <person name="Suarez D.L."/>
            <person name="Swayne D.E."/>
        </authorList>
    </citation>
    <scope>NUCLEOTIDE SEQUENCE [LARGE SCALE GENOMIC DNA]</scope>
    <source>
        <strain evidence="1 2">DSM 3385</strain>
    </source>
</reference>
<dbReference type="EMBL" id="FWXY01000007">
    <property type="protein sequence ID" value="SMC69195.1"/>
    <property type="molecule type" value="Genomic_DNA"/>
</dbReference>
<protein>
    <submittedName>
        <fullName evidence="1">Uncharacterized protein</fullName>
    </submittedName>
</protein>
<keyword evidence="2" id="KW-1185">Reference proteome</keyword>